<dbReference type="GO" id="GO:0006032">
    <property type="term" value="P:chitin catabolic process"/>
    <property type="evidence" value="ECO:0007669"/>
    <property type="project" value="TreeGrafter"/>
</dbReference>
<dbReference type="EMBL" id="KQ965783">
    <property type="protein sequence ID" value="KXS12939.1"/>
    <property type="molecule type" value="Genomic_DNA"/>
</dbReference>
<dbReference type="Gene3D" id="3.20.20.80">
    <property type="entry name" value="Glycosidases"/>
    <property type="match status" value="1"/>
</dbReference>
<dbReference type="PANTHER" id="PTHR11177">
    <property type="entry name" value="CHITINASE"/>
    <property type="match status" value="1"/>
</dbReference>
<dbReference type="PROSITE" id="PS51910">
    <property type="entry name" value="GH18_2"/>
    <property type="match status" value="1"/>
</dbReference>
<dbReference type="STRING" id="1344416.A0A139A8B2"/>
<dbReference type="InterPro" id="IPR029070">
    <property type="entry name" value="Chitinase_insertion_sf"/>
</dbReference>
<evidence type="ECO:0000259" key="1">
    <source>
        <dbReference type="PROSITE" id="PS51910"/>
    </source>
</evidence>
<dbReference type="PANTHER" id="PTHR11177:SF317">
    <property type="entry name" value="CHITINASE 12-RELATED"/>
    <property type="match status" value="1"/>
</dbReference>
<dbReference type="Pfam" id="PF00704">
    <property type="entry name" value="Glyco_hydro_18"/>
    <property type="match status" value="1"/>
</dbReference>
<dbReference type="OMA" id="GATRYWD"/>
<dbReference type="Gene3D" id="3.10.50.10">
    <property type="match status" value="1"/>
</dbReference>
<dbReference type="GO" id="GO:0005576">
    <property type="term" value="C:extracellular region"/>
    <property type="evidence" value="ECO:0007669"/>
    <property type="project" value="TreeGrafter"/>
</dbReference>
<sequence>MASHKPKVVYYFPNWCIYARGYPPKSIPLDFVDEITYAFFALKPNAAGFYVPTLTDAWADTDKKFGDEESVEPFDSVQPHQPFYGNFNQIKKLKAKKPSFCVGMSIGGWTMSAHFSDAVATPQSQLAFAEGVLDVLRKYPGIFSTIDFDWEYISPGGKNYGQPGNVVRPDDGQNFVRFLHVMRKRLDETGCGAIKLTAAVVGTPEKLDGLPVEAMNQYIDEFRVMTYDFGSSAWGPCAAGHQANLYPTPYGPQSGDRAIKAYLSRGVPAHKLFLGVAFYSRGFANTAGLGHPSSGVVHNKSVEDGVSEYRDLPVPGATEFWDPVARAGYCYDPRTKDLNSYDTTESVKEKCAYVHQHGLGGLIVWEISGDVRDVNHPRSLIRAISAGLRGQ</sequence>
<dbReference type="CDD" id="cd06548">
    <property type="entry name" value="GH18_chitinase"/>
    <property type="match status" value="1"/>
</dbReference>
<dbReference type="GO" id="GO:0005975">
    <property type="term" value="P:carbohydrate metabolic process"/>
    <property type="evidence" value="ECO:0007669"/>
    <property type="project" value="InterPro"/>
</dbReference>
<dbReference type="Proteomes" id="UP000070544">
    <property type="component" value="Unassembled WGS sequence"/>
</dbReference>
<proteinExistence type="predicted"/>
<keyword evidence="2" id="KW-0378">Hydrolase</keyword>
<accession>A0A139A8B2</accession>
<dbReference type="SMART" id="SM00636">
    <property type="entry name" value="Glyco_18"/>
    <property type="match status" value="1"/>
</dbReference>
<dbReference type="GO" id="GO:0004568">
    <property type="term" value="F:chitinase activity"/>
    <property type="evidence" value="ECO:0007669"/>
    <property type="project" value="TreeGrafter"/>
</dbReference>
<dbReference type="SUPFAM" id="SSF51445">
    <property type="entry name" value="(Trans)glycosidases"/>
    <property type="match status" value="1"/>
</dbReference>
<dbReference type="OrthoDB" id="76388at2759"/>
<gene>
    <name evidence="2" type="ORF">M427DRAFT_136890</name>
</gene>
<dbReference type="InterPro" id="IPR001223">
    <property type="entry name" value="Glyco_hydro18_cat"/>
</dbReference>
<dbReference type="GO" id="GO:0008061">
    <property type="term" value="F:chitin binding"/>
    <property type="evidence" value="ECO:0007669"/>
    <property type="project" value="InterPro"/>
</dbReference>
<evidence type="ECO:0000313" key="2">
    <source>
        <dbReference type="EMBL" id="KXS12939.1"/>
    </source>
</evidence>
<reference evidence="2 3" key="1">
    <citation type="journal article" date="2015" name="Genome Biol. Evol.">
        <title>Phylogenomic analyses indicate that early fungi evolved digesting cell walls of algal ancestors of land plants.</title>
        <authorList>
            <person name="Chang Y."/>
            <person name="Wang S."/>
            <person name="Sekimoto S."/>
            <person name="Aerts A.L."/>
            <person name="Choi C."/>
            <person name="Clum A."/>
            <person name="LaButti K.M."/>
            <person name="Lindquist E.A."/>
            <person name="Yee Ngan C."/>
            <person name="Ohm R.A."/>
            <person name="Salamov A.A."/>
            <person name="Grigoriev I.V."/>
            <person name="Spatafora J.W."/>
            <person name="Berbee M.L."/>
        </authorList>
    </citation>
    <scope>NUCLEOTIDE SEQUENCE [LARGE SCALE GENOMIC DNA]</scope>
    <source>
        <strain evidence="2 3">JEL478</strain>
    </source>
</reference>
<dbReference type="AlphaFoldDB" id="A0A139A8B2"/>
<organism evidence="2 3">
    <name type="scientific">Gonapodya prolifera (strain JEL478)</name>
    <name type="common">Monoblepharis prolifera</name>
    <dbReference type="NCBI Taxonomy" id="1344416"/>
    <lineage>
        <taxon>Eukaryota</taxon>
        <taxon>Fungi</taxon>
        <taxon>Fungi incertae sedis</taxon>
        <taxon>Chytridiomycota</taxon>
        <taxon>Chytridiomycota incertae sedis</taxon>
        <taxon>Monoblepharidomycetes</taxon>
        <taxon>Monoblepharidales</taxon>
        <taxon>Gonapodyaceae</taxon>
        <taxon>Gonapodya</taxon>
    </lineage>
</organism>
<protein>
    <submittedName>
        <fullName evidence="2">Glycoside hydrolase family 18 protein</fullName>
    </submittedName>
</protein>
<evidence type="ECO:0000313" key="3">
    <source>
        <dbReference type="Proteomes" id="UP000070544"/>
    </source>
</evidence>
<dbReference type="InterPro" id="IPR011583">
    <property type="entry name" value="Chitinase_II/V-like_cat"/>
</dbReference>
<keyword evidence="3" id="KW-1185">Reference proteome</keyword>
<name>A0A139A8B2_GONPJ</name>
<dbReference type="InterPro" id="IPR017853">
    <property type="entry name" value="GH"/>
</dbReference>
<feature type="domain" description="GH18" evidence="1">
    <location>
        <begin position="6"/>
        <end position="391"/>
    </location>
</feature>
<dbReference type="SUPFAM" id="SSF54556">
    <property type="entry name" value="Chitinase insertion domain"/>
    <property type="match status" value="1"/>
</dbReference>
<dbReference type="InterPro" id="IPR050314">
    <property type="entry name" value="Glycosyl_Hydrlase_18"/>
</dbReference>